<dbReference type="CDD" id="cd18577">
    <property type="entry name" value="ABC_6TM_Pgp_ABCB1_D1_like"/>
    <property type="match status" value="1"/>
</dbReference>
<evidence type="ECO:0000256" key="5">
    <source>
        <dbReference type="ARBA" id="ARBA00022840"/>
    </source>
</evidence>
<evidence type="ECO:0000256" key="7">
    <source>
        <dbReference type="ARBA" id="ARBA00023136"/>
    </source>
</evidence>
<dbReference type="InterPro" id="IPR011527">
    <property type="entry name" value="ABC1_TM_dom"/>
</dbReference>
<keyword evidence="7 9" id="KW-0472">Membrane</keyword>
<dbReference type="SUPFAM" id="SSF52540">
    <property type="entry name" value="P-loop containing nucleoside triphosphate hydrolases"/>
    <property type="match status" value="2"/>
</dbReference>
<evidence type="ECO:0000259" key="10">
    <source>
        <dbReference type="PROSITE" id="PS50893"/>
    </source>
</evidence>
<keyword evidence="3 9" id="KW-0812">Transmembrane</keyword>
<dbReference type="InterPro" id="IPR003593">
    <property type="entry name" value="AAA+_ATPase"/>
</dbReference>
<dbReference type="Proteomes" id="UP000319160">
    <property type="component" value="Unassembled WGS sequence"/>
</dbReference>
<comment type="similarity">
    <text evidence="2">Belongs to the ABC transporter superfamily. ABCB family. Multidrug resistance exporter (TC 3.A.1.201) subfamily.</text>
</comment>
<keyword evidence="4" id="KW-0547">Nucleotide-binding</keyword>
<dbReference type="CDD" id="cd18578">
    <property type="entry name" value="ABC_6TM_Pgp_ABCB1_D2_like"/>
    <property type="match status" value="1"/>
</dbReference>
<feature type="region of interest" description="Disordered" evidence="8">
    <location>
        <begin position="613"/>
        <end position="636"/>
    </location>
</feature>
<dbReference type="FunFam" id="3.40.50.300:FF:000913">
    <property type="entry name" value="ABC multidrug transporter SitT"/>
    <property type="match status" value="1"/>
</dbReference>
<feature type="domain" description="ABC transmembrane type-1" evidence="11">
    <location>
        <begin position="41"/>
        <end position="331"/>
    </location>
</feature>
<feature type="transmembrane region" description="Helical" evidence="9">
    <location>
        <begin position="742"/>
        <end position="768"/>
    </location>
</feature>
<dbReference type="Pfam" id="PF00664">
    <property type="entry name" value="ABC_membrane"/>
    <property type="match status" value="2"/>
</dbReference>
<protein>
    <submittedName>
        <fullName evidence="12">Uncharacterized protein</fullName>
    </submittedName>
</protein>
<dbReference type="InterPro" id="IPR003439">
    <property type="entry name" value="ABC_transporter-like_ATP-bd"/>
</dbReference>
<keyword evidence="5" id="KW-0067">ATP-binding</keyword>
<dbReference type="GO" id="GO:0090374">
    <property type="term" value="P:oligopeptide export from mitochondrion"/>
    <property type="evidence" value="ECO:0007669"/>
    <property type="project" value="TreeGrafter"/>
</dbReference>
<reference evidence="13" key="1">
    <citation type="submission" date="2019-06" db="EMBL/GenBank/DDBJ databases">
        <title>Draft genome sequence of the griseofulvin-producing fungus Xylaria cubensis strain G536.</title>
        <authorList>
            <person name="Mead M.E."/>
            <person name="Raja H.A."/>
            <person name="Steenwyk J.L."/>
            <person name="Knowles S.L."/>
            <person name="Oberlies N.H."/>
            <person name="Rokas A."/>
        </authorList>
    </citation>
    <scope>NUCLEOTIDE SEQUENCE [LARGE SCALE GENOMIC DNA]</scope>
    <source>
        <strain evidence="13">G536</strain>
    </source>
</reference>
<feature type="transmembrane region" description="Helical" evidence="9">
    <location>
        <begin position="189"/>
        <end position="209"/>
    </location>
</feature>
<dbReference type="InterPro" id="IPR039421">
    <property type="entry name" value="Type_1_exporter"/>
</dbReference>
<dbReference type="GO" id="GO:0015421">
    <property type="term" value="F:ABC-type oligopeptide transporter activity"/>
    <property type="evidence" value="ECO:0007669"/>
    <property type="project" value="TreeGrafter"/>
</dbReference>
<dbReference type="PROSITE" id="PS00211">
    <property type="entry name" value="ABC_TRANSPORTER_1"/>
    <property type="match status" value="2"/>
</dbReference>
<feature type="transmembrane region" description="Helical" evidence="9">
    <location>
        <begin position="28"/>
        <end position="50"/>
    </location>
</feature>
<dbReference type="SMART" id="SM00382">
    <property type="entry name" value="AAA"/>
    <property type="match status" value="2"/>
</dbReference>
<dbReference type="Gene3D" id="1.20.1560.10">
    <property type="entry name" value="ABC transporter type 1, transmembrane domain"/>
    <property type="match status" value="1"/>
</dbReference>
<dbReference type="OrthoDB" id="416786at2759"/>
<organism evidence="12 13">
    <name type="scientific">Xylaria flabelliformis</name>
    <dbReference type="NCBI Taxonomy" id="2512241"/>
    <lineage>
        <taxon>Eukaryota</taxon>
        <taxon>Fungi</taxon>
        <taxon>Dikarya</taxon>
        <taxon>Ascomycota</taxon>
        <taxon>Pezizomycotina</taxon>
        <taxon>Sordariomycetes</taxon>
        <taxon>Xylariomycetidae</taxon>
        <taxon>Xylariales</taxon>
        <taxon>Xylariaceae</taxon>
        <taxon>Xylaria</taxon>
    </lineage>
</organism>
<dbReference type="InterPro" id="IPR027417">
    <property type="entry name" value="P-loop_NTPase"/>
</dbReference>
<comment type="caution">
    <text evidence="12">The sequence shown here is derived from an EMBL/GenBank/DDBJ whole genome shotgun (WGS) entry which is preliminary data.</text>
</comment>
<comment type="subcellular location">
    <subcellularLocation>
        <location evidence="1">Membrane</location>
        <topology evidence="1">Multi-pass membrane protein</topology>
    </subcellularLocation>
</comment>
<feature type="compositionally biased region" description="Basic and acidic residues" evidence="8">
    <location>
        <begin position="613"/>
        <end position="625"/>
    </location>
</feature>
<dbReference type="GO" id="GO:0005743">
    <property type="term" value="C:mitochondrial inner membrane"/>
    <property type="evidence" value="ECO:0007669"/>
    <property type="project" value="TreeGrafter"/>
</dbReference>
<dbReference type="AlphaFoldDB" id="A0A553HQK8"/>
<dbReference type="SUPFAM" id="SSF90123">
    <property type="entry name" value="ABC transporter transmembrane region"/>
    <property type="match status" value="2"/>
</dbReference>
<dbReference type="GO" id="GO:0005524">
    <property type="term" value="F:ATP binding"/>
    <property type="evidence" value="ECO:0007669"/>
    <property type="project" value="UniProtKB-KW"/>
</dbReference>
<dbReference type="PROSITE" id="PS50893">
    <property type="entry name" value="ABC_TRANSPORTER_2"/>
    <property type="match status" value="2"/>
</dbReference>
<dbReference type="CDD" id="cd03249">
    <property type="entry name" value="ABC_MTABC3_MDL1_MDL2"/>
    <property type="match status" value="2"/>
</dbReference>
<evidence type="ECO:0000256" key="8">
    <source>
        <dbReference type="SAM" id="MobiDB-lite"/>
    </source>
</evidence>
<keyword evidence="13" id="KW-1185">Reference proteome</keyword>
<dbReference type="InterPro" id="IPR036640">
    <property type="entry name" value="ABC1_TM_sf"/>
</dbReference>
<feature type="transmembrane region" description="Helical" evidence="9">
    <location>
        <begin position="265"/>
        <end position="288"/>
    </location>
</feature>
<evidence type="ECO:0000256" key="6">
    <source>
        <dbReference type="ARBA" id="ARBA00022989"/>
    </source>
</evidence>
<feature type="transmembrane region" description="Helical" evidence="9">
    <location>
        <begin position="697"/>
        <end position="722"/>
    </location>
</feature>
<feature type="transmembrane region" description="Helical" evidence="9">
    <location>
        <begin position="820"/>
        <end position="845"/>
    </location>
</feature>
<feature type="domain" description="ABC transporter" evidence="10">
    <location>
        <begin position="1025"/>
        <end position="1262"/>
    </location>
</feature>
<feature type="transmembrane region" description="Helical" evidence="9">
    <location>
        <begin position="164"/>
        <end position="183"/>
    </location>
</feature>
<name>A0A553HQK8_9PEZI</name>
<dbReference type="STRING" id="2512241.A0A553HQK8"/>
<evidence type="ECO:0000256" key="1">
    <source>
        <dbReference type="ARBA" id="ARBA00004141"/>
    </source>
</evidence>
<accession>A0A553HQK8</accession>
<feature type="transmembrane region" description="Helical" evidence="9">
    <location>
        <begin position="959"/>
        <end position="980"/>
    </location>
</feature>
<feature type="transmembrane region" description="Helical" evidence="9">
    <location>
        <begin position="91"/>
        <end position="113"/>
    </location>
</feature>
<dbReference type="PANTHER" id="PTHR43394:SF1">
    <property type="entry name" value="ATP-BINDING CASSETTE SUB-FAMILY B MEMBER 10, MITOCHONDRIAL"/>
    <property type="match status" value="1"/>
</dbReference>
<dbReference type="Pfam" id="PF00005">
    <property type="entry name" value="ABC_tran"/>
    <property type="match status" value="2"/>
</dbReference>
<gene>
    <name evidence="12" type="ORF">FHL15_008966</name>
</gene>
<dbReference type="PANTHER" id="PTHR43394">
    <property type="entry name" value="ATP-DEPENDENT PERMEASE MDL1, MITOCHONDRIAL"/>
    <property type="match status" value="1"/>
</dbReference>
<dbReference type="PROSITE" id="PS50929">
    <property type="entry name" value="ABC_TM1F"/>
    <property type="match status" value="2"/>
</dbReference>
<dbReference type="Gene3D" id="3.40.50.300">
    <property type="entry name" value="P-loop containing nucleotide triphosphate hydrolases"/>
    <property type="match status" value="2"/>
</dbReference>
<dbReference type="EMBL" id="VFLP01000058">
    <property type="protein sequence ID" value="TRX90238.1"/>
    <property type="molecule type" value="Genomic_DNA"/>
</dbReference>
<dbReference type="InterPro" id="IPR017871">
    <property type="entry name" value="ABC_transporter-like_CS"/>
</dbReference>
<sequence>MEKTREDDNEILDHQLNGLPSGKPPSSVFSFATPLDFAIIAICCLSSIIAGGLNPLLTVLYGQIVQTFDGFQNGTVSASKVQSDVSKFSLYFVYLAIAIFVFVYITTVGFYYTGERITKNLRRTYLKTIIRQNMAFFDTLGTGELTTRITSDITLIQEGITGNLSFALTAAATFISAFVITYVEYWKLALILSSTVVVLTLIGVVGVALPVKWTAENLACYGSSATIAEEAIGSIRHVTAFGIQESMIQRYDKFLKRAERPGFKAGTVTGIVIGSINAVPYLSYALGFWEGSRLLVNGELSIAGVTTSTLAIVIGAWAVGRVAPNAKTFVSSIASATGILKAIARKSPIDPFSEEGLKLDSGNVDIAFRGVQLVYPSRREVTVLKKLDLVFPASKTTAIVGASGCGKSTIVGLIERFYQPTAGEICLGDHNIQTLNINWLRSQISLVGQEPTLFNTTIFENITFGLEEKDALAQGAKLQTLVEEAAIKANAHDFISSLPRGYQTLVGEKGTQLSGGQRQRICIARALIKNPQILLLDEATSALDVGAERSVQKALNAAAEGRTTIVIAHRLSTVRDADNIVVMADGVIVEQGTHNELIAKNGHYAELVEKQQISKESHEKEKVNDTDDIESGADESSKETIDFQYQMSDEKAEKIVSNDVRRSNTSALLEPTEKKLSSWTKLSTTARLIRNHSRPETLVILIGAFLAILAGLSVPAQSIIYAQLINALSLSPDSVLRNRVDFWALIYLVFGIAVFAVFIAQGFSFSYATEKLTHRLREQSFRSVLRQEIAFFDKEENSIGALTSLLTSAPNDLNGVSGPVLGGIFTFVATILGGIVLSLIIGWKLALVCTATIPFVAGFGWIRLAMLTLFAEKMKKTHQDSAAYASEAASAIRTVASLNMETRVLNHYNEILSQRSKESIKSILQASAMYAASQSITFLAIALVFWYGGHLIAIGEYNVTQFFICFAALISGAQTAGIVFSYAPGMSRAFDAARELNALFNRRPGIDTLNTTGPKVAKEDSRGEIELRNVSFSYASRKDTVVIDNVSMTITPGQFIALVGPSGCGKSTLIALLERFFDPTSGQILVDGRDISKLDVNSYRSLISLVGQEPTLYSGTIRENLILGSSDDVSEEDIIQACKDANIYDVITSLPQGFDTEIGSRGLMLSGGQRQRIAIARALLRNTKILLLDEATAALDSGSEEMVQKALNKAAEQRTTIAVAHRLSTIQHADVIYVLEKGRLAEIGNHAELMKKGGVYKKLVEMQNLGLAV</sequence>
<feature type="domain" description="ABC transporter" evidence="10">
    <location>
        <begin position="368"/>
        <end position="610"/>
    </location>
</feature>
<evidence type="ECO:0000313" key="12">
    <source>
        <dbReference type="EMBL" id="TRX90238.1"/>
    </source>
</evidence>
<feature type="transmembrane region" description="Helical" evidence="9">
    <location>
        <begin position="851"/>
        <end position="871"/>
    </location>
</feature>
<proteinExistence type="inferred from homology"/>
<feature type="transmembrane region" description="Helical" evidence="9">
    <location>
        <begin position="300"/>
        <end position="319"/>
    </location>
</feature>
<evidence type="ECO:0000256" key="3">
    <source>
        <dbReference type="ARBA" id="ARBA00022692"/>
    </source>
</evidence>
<dbReference type="GO" id="GO:0016887">
    <property type="term" value="F:ATP hydrolysis activity"/>
    <property type="evidence" value="ECO:0007669"/>
    <property type="project" value="InterPro"/>
</dbReference>
<feature type="domain" description="ABC transmembrane type-1" evidence="11">
    <location>
        <begin position="701"/>
        <end position="988"/>
    </location>
</feature>
<evidence type="ECO:0000256" key="2">
    <source>
        <dbReference type="ARBA" id="ARBA00007577"/>
    </source>
</evidence>
<evidence type="ECO:0000259" key="11">
    <source>
        <dbReference type="PROSITE" id="PS50929"/>
    </source>
</evidence>
<evidence type="ECO:0000256" key="9">
    <source>
        <dbReference type="SAM" id="Phobius"/>
    </source>
</evidence>
<dbReference type="FunFam" id="3.40.50.300:FF:000251">
    <property type="entry name" value="ABC transporter B family member 19"/>
    <property type="match status" value="1"/>
</dbReference>
<evidence type="ECO:0000313" key="13">
    <source>
        <dbReference type="Proteomes" id="UP000319160"/>
    </source>
</evidence>
<evidence type="ECO:0000256" key="4">
    <source>
        <dbReference type="ARBA" id="ARBA00022741"/>
    </source>
</evidence>
<feature type="transmembrane region" description="Helical" evidence="9">
    <location>
        <begin position="923"/>
        <end position="947"/>
    </location>
</feature>
<keyword evidence="6 9" id="KW-1133">Transmembrane helix</keyword>